<gene>
    <name evidence="1" type="ORF">PC117_g20296</name>
</gene>
<protein>
    <submittedName>
        <fullName evidence="1">Uncharacterized protein</fullName>
    </submittedName>
</protein>
<evidence type="ECO:0000313" key="1">
    <source>
        <dbReference type="EMBL" id="KAG2907117.1"/>
    </source>
</evidence>
<name>A0A8T1BR92_9STRA</name>
<comment type="caution">
    <text evidence="1">The sequence shown here is derived from an EMBL/GenBank/DDBJ whole genome shotgun (WGS) entry which is preliminary data.</text>
</comment>
<evidence type="ECO:0000313" key="2">
    <source>
        <dbReference type="Proteomes" id="UP000736787"/>
    </source>
</evidence>
<sequence>MPVGMTSRRLRGCNPCMADVHCLGAHKTTTDVGVRYDVTASTSIDRIIADE</sequence>
<organism evidence="1 2">
    <name type="scientific">Phytophthora cactorum</name>
    <dbReference type="NCBI Taxonomy" id="29920"/>
    <lineage>
        <taxon>Eukaryota</taxon>
        <taxon>Sar</taxon>
        <taxon>Stramenopiles</taxon>
        <taxon>Oomycota</taxon>
        <taxon>Peronosporomycetes</taxon>
        <taxon>Peronosporales</taxon>
        <taxon>Peronosporaceae</taxon>
        <taxon>Phytophthora</taxon>
    </lineage>
</organism>
<dbReference type="EMBL" id="RCMK01000935">
    <property type="protein sequence ID" value="KAG2907117.1"/>
    <property type="molecule type" value="Genomic_DNA"/>
</dbReference>
<reference evidence="1" key="1">
    <citation type="submission" date="2018-10" db="EMBL/GenBank/DDBJ databases">
        <title>Effector identification in a new, highly contiguous assembly of the strawberry crown rot pathogen Phytophthora cactorum.</title>
        <authorList>
            <person name="Armitage A.D."/>
            <person name="Nellist C.F."/>
            <person name="Bates H."/>
            <person name="Vickerstaff R.J."/>
            <person name="Harrison R.J."/>
        </authorList>
    </citation>
    <scope>NUCLEOTIDE SEQUENCE</scope>
    <source>
        <strain evidence="1">4040</strain>
    </source>
</reference>
<accession>A0A8T1BR92</accession>
<dbReference type="Proteomes" id="UP000736787">
    <property type="component" value="Unassembled WGS sequence"/>
</dbReference>
<dbReference type="AlphaFoldDB" id="A0A8T1BR92"/>
<proteinExistence type="predicted"/>